<dbReference type="EMBL" id="VWSF01000027">
    <property type="protein sequence ID" value="KAA5540314.1"/>
    <property type="molecule type" value="Genomic_DNA"/>
</dbReference>
<dbReference type="InterPro" id="IPR000182">
    <property type="entry name" value="GNAT_dom"/>
</dbReference>
<dbReference type="InterPro" id="IPR016181">
    <property type="entry name" value="Acyl_CoA_acyltransferase"/>
</dbReference>
<keyword evidence="3" id="KW-1185">Reference proteome</keyword>
<dbReference type="Proteomes" id="UP000323426">
    <property type="component" value="Unassembled WGS sequence"/>
</dbReference>
<accession>A0A5M6CYL9</accession>
<dbReference type="GO" id="GO:0016747">
    <property type="term" value="F:acyltransferase activity, transferring groups other than amino-acyl groups"/>
    <property type="evidence" value="ECO:0007669"/>
    <property type="project" value="InterPro"/>
</dbReference>
<evidence type="ECO:0000313" key="2">
    <source>
        <dbReference type="EMBL" id="KAA5540314.1"/>
    </source>
</evidence>
<dbReference type="Gene3D" id="3.40.630.30">
    <property type="match status" value="1"/>
</dbReference>
<dbReference type="PROSITE" id="PS51186">
    <property type="entry name" value="GNAT"/>
    <property type="match status" value="1"/>
</dbReference>
<dbReference type="AlphaFoldDB" id="A0A5M6CYL9"/>
<dbReference type="InterPro" id="IPR051531">
    <property type="entry name" value="N-acetyltransferase"/>
</dbReference>
<dbReference type="Pfam" id="PF13302">
    <property type="entry name" value="Acetyltransf_3"/>
    <property type="match status" value="1"/>
</dbReference>
<keyword evidence="2" id="KW-0808">Transferase</keyword>
<evidence type="ECO:0000313" key="3">
    <source>
        <dbReference type="Proteomes" id="UP000323426"/>
    </source>
</evidence>
<proteinExistence type="predicted"/>
<protein>
    <submittedName>
        <fullName evidence="2">GNAT family N-acetyltransferase</fullName>
    </submittedName>
</protein>
<dbReference type="RefSeq" id="WP_150092317.1">
    <property type="nucleotide sequence ID" value="NZ_VWSF01000027.1"/>
</dbReference>
<organism evidence="2 3">
    <name type="scientific">Adhaeribacter rhizoryzae</name>
    <dbReference type="NCBI Taxonomy" id="2607907"/>
    <lineage>
        <taxon>Bacteria</taxon>
        <taxon>Pseudomonadati</taxon>
        <taxon>Bacteroidota</taxon>
        <taxon>Cytophagia</taxon>
        <taxon>Cytophagales</taxon>
        <taxon>Hymenobacteraceae</taxon>
        <taxon>Adhaeribacter</taxon>
    </lineage>
</organism>
<evidence type="ECO:0000259" key="1">
    <source>
        <dbReference type="PROSITE" id="PS51186"/>
    </source>
</evidence>
<feature type="domain" description="N-acetyltransferase" evidence="1">
    <location>
        <begin position="11"/>
        <end position="177"/>
    </location>
</feature>
<dbReference type="SUPFAM" id="SSF55729">
    <property type="entry name" value="Acyl-CoA N-acyltransferases (Nat)"/>
    <property type="match status" value="1"/>
</dbReference>
<comment type="caution">
    <text evidence="2">The sequence shown here is derived from an EMBL/GenBank/DDBJ whole genome shotgun (WGS) entry which is preliminary data.</text>
</comment>
<reference evidence="2 3" key="1">
    <citation type="submission" date="2019-09" db="EMBL/GenBank/DDBJ databases">
        <title>Genome sequence and assembly of Adhaeribacter sp.</title>
        <authorList>
            <person name="Chhetri G."/>
        </authorList>
    </citation>
    <scope>NUCLEOTIDE SEQUENCE [LARGE SCALE GENOMIC DNA]</scope>
    <source>
        <strain evidence="2 3">DK36</strain>
    </source>
</reference>
<name>A0A5M6CYL9_9BACT</name>
<dbReference type="PANTHER" id="PTHR43792">
    <property type="entry name" value="GNAT FAMILY, PUTATIVE (AFU_ORTHOLOGUE AFUA_3G00765)-RELATED-RELATED"/>
    <property type="match status" value="1"/>
</dbReference>
<gene>
    <name evidence="2" type="ORF">F0145_22665</name>
</gene>
<dbReference type="PANTHER" id="PTHR43792:SF1">
    <property type="entry name" value="N-ACETYLTRANSFERASE DOMAIN-CONTAINING PROTEIN"/>
    <property type="match status" value="1"/>
</dbReference>
<sequence length="186" mass="21712">MEPLFIETKRLQIRNLQPKDLEPFYVYRSNPEVTKYQGFEVMTKEEARNFILEQKNKLFGNPGEWVQYGIAHKLTEELIGDCAIKLTADDSRIAEVGITISHLHQKQGYAKEAFTGILHFLFNIKGLHRVVETVDVENIASVNLLKSLSFRQEGHFIKNIFFKGNWGSEYQFAMLKEEWDLLSHKY</sequence>